<evidence type="ECO:0000259" key="11">
    <source>
        <dbReference type="PROSITE" id="PS00497"/>
    </source>
</evidence>
<dbReference type="InterPro" id="IPR008922">
    <property type="entry name" value="Di-copper_centre_dom_sf"/>
</dbReference>
<dbReference type="Pfam" id="PF12143">
    <property type="entry name" value="PPO1_KFDV"/>
    <property type="match status" value="1"/>
</dbReference>
<evidence type="ECO:0000313" key="14">
    <source>
        <dbReference type="Proteomes" id="UP001642360"/>
    </source>
</evidence>
<evidence type="ECO:0000256" key="9">
    <source>
        <dbReference type="PIRSR" id="PIRSR000290-3"/>
    </source>
</evidence>
<keyword evidence="6 8" id="KW-1015">Disulfide bond</keyword>
<dbReference type="PANTHER" id="PTHR11474">
    <property type="entry name" value="TYROSINASE FAMILY MEMBER"/>
    <property type="match status" value="1"/>
</dbReference>
<keyword evidence="2 7" id="KW-0479">Metal-binding</keyword>
<reference evidence="13 14" key="1">
    <citation type="submission" date="2024-02" db="EMBL/GenBank/DDBJ databases">
        <authorList>
            <person name="Vignale AGUSTIN F."/>
            <person name="Sosa J E."/>
            <person name="Modenutti C."/>
        </authorList>
    </citation>
    <scope>NUCLEOTIDE SEQUENCE [LARGE SCALE GENOMIC DNA]</scope>
</reference>
<evidence type="ECO:0000313" key="13">
    <source>
        <dbReference type="EMBL" id="CAK9151777.1"/>
    </source>
</evidence>
<dbReference type="GO" id="GO:0016491">
    <property type="term" value="F:oxidoreductase activity"/>
    <property type="evidence" value="ECO:0007669"/>
    <property type="project" value="UniProtKB-KW"/>
</dbReference>
<dbReference type="PANTHER" id="PTHR11474:SF76">
    <property type="entry name" value="SHKT DOMAIN-CONTAINING PROTEIN"/>
    <property type="match status" value="1"/>
</dbReference>
<comment type="cofactor">
    <cofactor evidence="7">
        <name>Cu(2+)</name>
        <dbReference type="ChEBI" id="CHEBI:29036"/>
    </cofactor>
    <text evidence="7">Binds 2 copper ions per subunit.</text>
</comment>
<feature type="domain" description="Tyrosinase copper-binding" evidence="11">
    <location>
        <begin position="219"/>
        <end position="236"/>
    </location>
</feature>
<dbReference type="PIRSF" id="PIRSF000290">
    <property type="entry name" value="PPO_plant"/>
    <property type="match status" value="1"/>
</dbReference>
<feature type="binding site" evidence="7">
    <location>
        <position position="228"/>
    </location>
    <ligand>
        <name>Cu cation</name>
        <dbReference type="ChEBI" id="CHEBI:23378"/>
        <label>A</label>
    </ligand>
</feature>
<dbReference type="Gene3D" id="1.10.1280.10">
    <property type="entry name" value="Di-copper center containing domain from catechol oxidase"/>
    <property type="match status" value="1"/>
</dbReference>
<dbReference type="SUPFAM" id="SSF48056">
    <property type="entry name" value="Di-copper centre-containing domain"/>
    <property type="match status" value="1"/>
</dbReference>
<evidence type="ECO:0000256" key="2">
    <source>
        <dbReference type="ARBA" id="ARBA00022723"/>
    </source>
</evidence>
<dbReference type="PROSITE" id="PS00498">
    <property type="entry name" value="TYROSINASE_2"/>
    <property type="match status" value="1"/>
</dbReference>
<feature type="disulfide bond" evidence="8">
    <location>
        <begin position="132"/>
        <end position="199"/>
    </location>
</feature>
<evidence type="ECO:0000256" key="4">
    <source>
        <dbReference type="ARBA" id="ARBA00023002"/>
    </source>
</evidence>
<dbReference type="AlphaFoldDB" id="A0ABC8S3Q2"/>
<dbReference type="Pfam" id="PF12142">
    <property type="entry name" value="PPO1_DWL"/>
    <property type="match status" value="1"/>
</dbReference>
<feature type="binding site" evidence="7">
    <location>
        <position position="353"/>
    </location>
    <ligand>
        <name>Cu cation</name>
        <dbReference type="ChEBI" id="CHEBI:23378"/>
        <label>B</label>
    </ligand>
</feature>
<evidence type="ECO:0000256" key="6">
    <source>
        <dbReference type="ARBA" id="ARBA00023157"/>
    </source>
</evidence>
<evidence type="ECO:0000256" key="8">
    <source>
        <dbReference type="PIRSR" id="PIRSR000290-2"/>
    </source>
</evidence>
<dbReference type="PROSITE" id="PS00497">
    <property type="entry name" value="TYROSINASE_1"/>
    <property type="match status" value="1"/>
</dbReference>
<dbReference type="InterPro" id="IPR050316">
    <property type="entry name" value="Tyrosinase/Hemocyanin"/>
</dbReference>
<proteinExistence type="inferred from homology"/>
<evidence type="ECO:0000256" key="3">
    <source>
        <dbReference type="ARBA" id="ARBA00022784"/>
    </source>
</evidence>
<feature type="binding site" evidence="7">
    <location>
        <position position="357"/>
    </location>
    <ligand>
        <name>Cu cation</name>
        <dbReference type="ChEBI" id="CHEBI:23378"/>
        <label>B</label>
    </ligand>
</feature>
<evidence type="ECO:0000256" key="7">
    <source>
        <dbReference type="PIRSR" id="PIRSR000290-1"/>
    </source>
</evidence>
<dbReference type="InterPro" id="IPR016213">
    <property type="entry name" value="Polyphenol_oxidase"/>
</dbReference>
<dbReference type="InterPro" id="IPR022739">
    <property type="entry name" value="Polyphenol_oxidase_cen"/>
</dbReference>
<dbReference type="Pfam" id="PF00264">
    <property type="entry name" value="Tyrosinase"/>
    <property type="match status" value="1"/>
</dbReference>
<dbReference type="GO" id="GO:0046872">
    <property type="term" value="F:metal ion binding"/>
    <property type="evidence" value="ECO:0007669"/>
    <property type="project" value="UniProtKB-KW"/>
</dbReference>
<keyword evidence="3" id="KW-0883">Thioether bond</keyword>
<dbReference type="PRINTS" id="PR00092">
    <property type="entry name" value="TYROSINASE"/>
</dbReference>
<keyword evidence="5 7" id="KW-0186">Copper</keyword>
<dbReference type="InterPro" id="IPR002227">
    <property type="entry name" value="Tyrosinase_Cu-bd"/>
</dbReference>
<evidence type="ECO:0000256" key="10">
    <source>
        <dbReference type="SAM" id="MobiDB-lite"/>
    </source>
</evidence>
<dbReference type="InterPro" id="IPR022740">
    <property type="entry name" value="Polyphenol_oxidase_C"/>
</dbReference>
<evidence type="ECO:0000256" key="1">
    <source>
        <dbReference type="ARBA" id="ARBA00009928"/>
    </source>
</evidence>
<protein>
    <recommendedName>
        <fullName evidence="11 12">Tyrosinase copper-binding domain-containing protein</fullName>
    </recommendedName>
</protein>
<feature type="disulfide bond" evidence="8">
    <location>
        <begin position="117"/>
        <end position="133"/>
    </location>
</feature>
<keyword evidence="4" id="KW-0560">Oxidoreductase</keyword>
<feature type="binding site" evidence="7">
    <location>
        <position position="387"/>
    </location>
    <ligand>
        <name>Cu cation</name>
        <dbReference type="ChEBI" id="CHEBI:23378"/>
        <label>B</label>
    </ligand>
</feature>
<feature type="domain" description="Tyrosinase copper-binding" evidence="12">
    <location>
        <begin position="380"/>
        <end position="391"/>
    </location>
</feature>
<comment type="caution">
    <text evidence="13">The sequence shown here is derived from an EMBL/GenBank/DDBJ whole genome shotgun (WGS) entry which is preliminary data.</text>
</comment>
<keyword evidence="14" id="KW-1185">Reference proteome</keyword>
<evidence type="ECO:0000256" key="5">
    <source>
        <dbReference type="ARBA" id="ARBA00023008"/>
    </source>
</evidence>
<gene>
    <name evidence="13" type="ORF">ILEXP_LOCUS19943</name>
</gene>
<feature type="cross-link" description="2'-(S-cysteinyl)-histidine (Cys-His)" evidence="9">
    <location>
        <begin position="202"/>
        <end position="219"/>
    </location>
</feature>
<feature type="region of interest" description="Disordered" evidence="10">
    <location>
        <begin position="55"/>
        <end position="75"/>
    </location>
</feature>
<sequence length="605" mass="68241">MASLPLTTATTTTVAYSSSSSTIILSSPLSSWPSFVKPGQCLTTRKRNHRFQVSCKNMHGGDQNPKAGSNNDGETFQGKFDRRNVLLGLGGLYGAANLIYDPSAFAAPVPGPDLTTCHNAIKSTNTGEPVACCPPQVGQEMIPLPYDLPTFTKLRTRRPAHEALVDPDYLKKFRRGIELMKGLPADHPHNFMQQANIHCAYCNGAYYQAGFKDVGLQVHFSWLFFPFHRWYLYFFERILIKLLQEDGSDNDGTFALPFWNWDVPDGMRFPPNMHSGSLYDPLRDSKHISSIIDLGYSGEDVDKPDDQQIQCNLSIMHTQMVNNSSRPLLFLGGRYYAGDTSTPGQGSIESTPHNQVHTWVGARDQPYHEDLGNFYSAGRDPVFYMHHANVDRLWTIRNTNKFMERDWLNALFVFYDEDLKLVSVKVRDCRDTTKLGYFYEEVPRPWEHLKRVRRGKKSNIAATVDPSKLSTFPILLTGSSTFLINRPKKSRTPSEKEEQEEVLVIGPIEFDSGAYVAFEVYVNEEDDVVKSDTCDAEYAGTFASLPHKHDSTKKSRPKISYLRIGLNKILEDLKAEDDDAVLITLKPQSTGKGVCVQDAKIEYMN</sequence>
<accession>A0ABC8S3Q2</accession>
<name>A0ABC8S3Q2_9AQUA</name>
<organism evidence="13 14">
    <name type="scientific">Ilex paraguariensis</name>
    <name type="common">yerba mate</name>
    <dbReference type="NCBI Taxonomy" id="185542"/>
    <lineage>
        <taxon>Eukaryota</taxon>
        <taxon>Viridiplantae</taxon>
        <taxon>Streptophyta</taxon>
        <taxon>Embryophyta</taxon>
        <taxon>Tracheophyta</taxon>
        <taxon>Spermatophyta</taxon>
        <taxon>Magnoliopsida</taxon>
        <taxon>eudicotyledons</taxon>
        <taxon>Gunneridae</taxon>
        <taxon>Pentapetalae</taxon>
        <taxon>asterids</taxon>
        <taxon>campanulids</taxon>
        <taxon>Aquifoliales</taxon>
        <taxon>Aquifoliaceae</taxon>
        <taxon>Ilex</taxon>
    </lineage>
</organism>
<dbReference type="EMBL" id="CAUOFW020002169">
    <property type="protein sequence ID" value="CAK9151777.1"/>
    <property type="molecule type" value="Genomic_DNA"/>
</dbReference>
<comment type="similarity">
    <text evidence="1">Belongs to the tyrosinase family.</text>
</comment>
<evidence type="ECO:0000259" key="12">
    <source>
        <dbReference type="PROSITE" id="PS00498"/>
    </source>
</evidence>
<dbReference type="Proteomes" id="UP001642360">
    <property type="component" value="Unassembled WGS sequence"/>
</dbReference>
<feature type="binding site" evidence="7">
    <location>
        <position position="219"/>
    </location>
    <ligand>
        <name>Cu cation</name>
        <dbReference type="ChEBI" id="CHEBI:23378"/>
        <label>A</label>
    </ligand>
</feature>
<feature type="binding site" evidence="7">
    <location>
        <position position="198"/>
    </location>
    <ligand>
        <name>Cu cation</name>
        <dbReference type="ChEBI" id="CHEBI:23378"/>
        <label>A</label>
    </ligand>
</feature>